<dbReference type="PANTHER" id="PTHR24223:SF415">
    <property type="entry name" value="FI20190P1"/>
    <property type="match status" value="1"/>
</dbReference>
<comment type="subcellular location">
    <subcellularLocation>
        <location evidence="1">Membrane</location>
        <topology evidence="1">Multi-pass membrane protein</topology>
    </subcellularLocation>
</comment>
<feature type="domain" description="ABC transmembrane type-1" evidence="12">
    <location>
        <begin position="1067"/>
        <end position="1359"/>
    </location>
</feature>
<keyword evidence="3 10" id="KW-0812">Transmembrane</keyword>
<dbReference type="InterPro" id="IPR050173">
    <property type="entry name" value="ABC_transporter_C-like"/>
</dbReference>
<dbReference type="InterPro" id="IPR036640">
    <property type="entry name" value="ABC1_TM_sf"/>
</dbReference>
<keyword evidence="8 10" id="KW-0472">Membrane</keyword>
<feature type="transmembrane region" description="Helical" evidence="10">
    <location>
        <begin position="20"/>
        <end position="43"/>
    </location>
</feature>
<feature type="transmembrane region" description="Helical" evidence="10">
    <location>
        <begin position="1254"/>
        <end position="1274"/>
    </location>
</feature>
<dbReference type="InterPro" id="IPR017871">
    <property type="entry name" value="ABC_transporter-like_CS"/>
</dbReference>
<feature type="transmembrane region" description="Helical" evidence="10">
    <location>
        <begin position="1051"/>
        <end position="1074"/>
    </location>
</feature>
<feature type="region of interest" description="Disordered" evidence="9">
    <location>
        <begin position="67"/>
        <end position="93"/>
    </location>
</feature>
<dbReference type="InterPro" id="IPR003439">
    <property type="entry name" value="ABC_transporter-like_ATP-bd"/>
</dbReference>
<dbReference type="InterPro" id="IPR003593">
    <property type="entry name" value="AAA+_ATPase"/>
</dbReference>
<evidence type="ECO:0000256" key="5">
    <source>
        <dbReference type="ARBA" id="ARBA00022741"/>
    </source>
</evidence>
<evidence type="ECO:0000256" key="7">
    <source>
        <dbReference type="ARBA" id="ARBA00022989"/>
    </source>
</evidence>
<evidence type="ECO:0000256" key="1">
    <source>
        <dbReference type="ARBA" id="ARBA00004141"/>
    </source>
</evidence>
<dbReference type="Gene3D" id="1.20.1560.10">
    <property type="entry name" value="ABC transporter type 1, transmembrane domain"/>
    <property type="match status" value="2"/>
</dbReference>
<keyword evidence="4" id="KW-0677">Repeat</keyword>
<dbReference type="Gene3D" id="3.80.10.10">
    <property type="entry name" value="Ribonuclease Inhibitor"/>
    <property type="match status" value="1"/>
</dbReference>
<dbReference type="GO" id="GO:0140359">
    <property type="term" value="F:ABC-type transporter activity"/>
    <property type="evidence" value="ECO:0007669"/>
    <property type="project" value="InterPro"/>
</dbReference>
<dbReference type="InterPro" id="IPR011527">
    <property type="entry name" value="ABC1_TM_dom"/>
</dbReference>
<organism evidence="13 14">
    <name type="scientific">Ceratobasidium theobromae</name>
    <dbReference type="NCBI Taxonomy" id="1582974"/>
    <lineage>
        <taxon>Eukaryota</taxon>
        <taxon>Fungi</taxon>
        <taxon>Dikarya</taxon>
        <taxon>Basidiomycota</taxon>
        <taxon>Agaricomycotina</taxon>
        <taxon>Agaricomycetes</taxon>
        <taxon>Cantharellales</taxon>
        <taxon>Ceratobasidiaceae</taxon>
        <taxon>Ceratobasidium</taxon>
    </lineage>
</organism>
<evidence type="ECO:0000259" key="12">
    <source>
        <dbReference type="PROSITE" id="PS50929"/>
    </source>
</evidence>
<dbReference type="CDD" id="cd03250">
    <property type="entry name" value="ABCC_MRP_domain1"/>
    <property type="match status" value="1"/>
</dbReference>
<dbReference type="PANTHER" id="PTHR24223">
    <property type="entry name" value="ATP-BINDING CASSETTE SUB-FAMILY C"/>
    <property type="match status" value="1"/>
</dbReference>
<dbReference type="Pfam" id="PF00005">
    <property type="entry name" value="ABC_tran"/>
    <property type="match status" value="3"/>
</dbReference>
<feature type="transmembrane region" description="Helical" evidence="10">
    <location>
        <begin position="1311"/>
        <end position="1338"/>
    </location>
</feature>
<dbReference type="InterPro" id="IPR032675">
    <property type="entry name" value="LRR_dom_sf"/>
</dbReference>
<feature type="transmembrane region" description="Helical" evidence="10">
    <location>
        <begin position="1117"/>
        <end position="1138"/>
    </location>
</feature>
<feature type="region of interest" description="Disordered" evidence="9">
    <location>
        <begin position="450"/>
        <end position="481"/>
    </location>
</feature>
<evidence type="ECO:0000256" key="4">
    <source>
        <dbReference type="ARBA" id="ARBA00022737"/>
    </source>
</evidence>
<feature type="transmembrane region" description="Helical" evidence="10">
    <location>
        <begin position="139"/>
        <end position="157"/>
    </location>
</feature>
<dbReference type="OrthoDB" id="6500128at2759"/>
<dbReference type="EMBL" id="SSOP01000369">
    <property type="protein sequence ID" value="KAB5588791.1"/>
    <property type="molecule type" value="Genomic_DNA"/>
</dbReference>
<keyword evidence="5" id="KW-0547">Nucleotide-binding</keyword>
<dbReference type="PROSITE" id="PS50893">
    <property type="entry name" value="ABC_TRANSPORTER_2"/>
    <property type="match status" value="2"/>
</dbReference>
<dbReference type="SUPFAM" id="SSF90123">
    <property type="entry name" value="ABC transporter transmembrane region"/>
    <property type="match status" value="2"/>
</dbReference>
<evidence type="ECO:0000256" key="8">
    <source>
        <dbReference type="ARBA" id="ARBA00023136"/>
    </source>
</evidence>
<keyword evidence="7 10" id="KW-1133">Transmembrane helix</keyword>
<evidence type="ECO:0000313" key="14">
    <source>
        <dbReference type="Proteomes" id="UP000383932"/>
    </source>
</evidence>
<evidence type="ECO:0000256" key="2">
    <source>
        <dbReference type="ARBA" id="ARBA00022448"/>
    </source>
</evidence>
<dbReference type="Pfam" id="PF00664">
    <property type="entry name" value="ABC_membrane"/>
    <property type="match status" value="2"/>
</dbReference>
<feature type="transmembrane region" description="Helical" evidence="10">
    <location>
        <begin position="1204"/>
        <end position="1234"/>
    </location>
</feature>
<keyword evidence="6" id="KW-0067">ATP-binding</keyword>
<dbReference type="GO" id="GO:0016020">
    <property type="term" value="C:membrane"/>
    <property type="evidence" value="ECO:0007669"/>
    <property type="project" value="UniProtKB-SubCell"/>
</dbReference>
<sequence length="2261" mass="250632">MWPEPPPDVEACLDSVTCILGTLLTAVLPALVLVIAILCIVGVKTPQIAIFTQFITHDDVAAVEAEEAAANPKPKASPVPDPDIPTERSSLLPSRGTPITRPDAWRQVTLTVLATLQVAGWTATTVFKAYDLGSNDVGTFSLVVPAIALVSWVYAVLRPTIRPSCTPYYDLFTINFSHFLAACVALYEDSTTNGDIGLSFGRLSHVLNALMTLIGLVVIVNMPLELSARPEADEDGILPSLEDHCTLWQWITFTWISPIISLGADRPLEEKDVWRLSKAMRTRVLMHKFIQVQHSSLLRRILIANAMDLFLDCSLTFVSTLMNFSAPFFLHLTLRAMSEPVASASINFSNASVMDNFRFYTAVSLDSVFLPTLLRSSLPEGFSISSTNATRPLQRSDAYFFAIAAFVCQIIKSQSDLQHLYFSRRASVRVKGELVASVYEKALKRKDVTGAVQKDQEKDAKGKGKGKDKAGKPDAPQDSSSADVGKIVSLIAADADRVSRFVSLGPFIYDAPLSIIIACTMLYNLMGWTAFAGYVAMLVALPLNTIIVRRTSSFQRSVSAMRDRRMRAMNEAIQAIKFIKFSAWESRWIGRVLEARSEELKWLRKLKVSYFFLGMMWDIVPILVSAISFSCFTLVAKRELTGDIAFPCITVFGMLSQSLTALPMIANWFVMSMVALKRIEKYLSEEEVPNYVSSLMRATPSPLEPVDTRLGCAAATFRWPIAPSDDADKDKNKKPGIFAKIGAAWSGLTGFISRVLVLLRLKKQPEEQDINKDNETETPEEKPFELKDVSVVFPEGVISLVCGPTGSGKSSLLAAILGEMDLFEGEVYLPKEPTRLNEKTGLPMSISYCAQQPWLEHKSIKDNILFGSPYDKERYEATLSCCALLPDLAIFEDGDETEIGEKGVSLSGGQKARVALARAVYARTQVVLMDDVLSAVDSHTAELIVKRCFLGPLMKHRTVVLVTHHVDLVLPAVSWVVKLFEGQIEAQGTVTQLRESGALLSIRSGQKEIQLTEEAAAVNSEIQSTGPKDPNKTARKLVEDEKKSTGTVKLVVYKTYLSAASYWLFSILIMFLFLDQLLQVSQKFWIKHWSESYDHQTDVRITKEWLNFHLPSASDNVVPYLLIYIGIQGCISLINVLNQIPSIMSTLRASRLLYEKMLRSVMRSPSRFFDKTPSGRILNRFSKDVDTVDSGLQDFMVQVVMQMIALTVAVGTIVYAVPFFIVPAVVIAYVHLWFARGYVNASRDLRRIESNTRSPIISSFSELVVGIVTVRAFGSEKSFLNNMFKRLDRTQAATHYYWMCNRWLLFRFDSLGAFSVLLATAGALIGGASAGLAGVVIVQAQQYVRGLYWGLRYWTELEQSLNSVERVQEYLDLPSEPPAIIESNRPPAAWPSATKGTLVVEDLELKYAPELEPVLKGVSFETKPAERIGIVGRTGSGKSTLALALFRFVDPAAGKIILDGIDITTIGLDDLRSRLTLIPQDAVLFNGTIRENLDPFNEYTDAECIEALQRVHLRTSDTPSRSIATSRAASIKDGITTPMIKGVVQAEDVTREGVQAAVTVPEEPPNNDSETLVATAASVAPSTPGGTGSGRTIFTLETKVSEGGNNFSQGQRQLLSMARALLRKSSVIIMDESTASVDFETDGKIQTTIREEFNQSILLTIAHRLRTIIDNDRILVLNAGRVVEFDTPFNLLQKPDGVFHEMCKKSGDYDELLEMARTKAQSIVPQYVVSVSRRFFNAAMPIIWREVEGVHNLLVLLPLTRVVEDLAIPSAHTGAFTIFTHPNVSFARFNVYAPLVKSLNLYGEHKFSYKVFDWSTLVGRSSPLLPNLLSLTLKFHRGSNGHQDQLMWIIAFLSPSLREICAVPLISRNTTRIPSIPPLLASLVLKKVTSQCPGLRKLSIFPDVDYSEQGGSPGPLFAYLSMSEPRFSHHIAGAQQLQEFISNEKILEGDVLVALASLPHLLHLEIYTDQIEDVPSSSTLPELSFPSLRQLTLHLSVNEGVEDLWTLPALQQLTSIRIEFRDQHDHDTESRKLWARSLLSTIADNSPNLKHLHMNFSSCNACGEEPCDLGDLSLFEDLGNLPLETVRLESVWFGPYDRIVYRRLARTWPQVTNLCIPAQPATLHQLPLFAQLPKLKHLTLDLMLSHPPTCNLAFSAHPAAPPLNTLEVVSTSTPTGNLVAIARHLLQLWPNLQLLAYPGSKSSAVVTLPYRTIMQSLNIWIKTLQEIDKLKTHISEKYGEAEVPILGPLSAMTYPCPDPEF</sequence>
<keyword evidence="2" id="KW-0813">Transport</keyword>
<dbReference type="FunFam" id="1.20.1560.10:FF:000013">
    <property type="entry name" value="ABC transporter C family member 2"/>
    <property type="match status" value="1"/>
</dbReference>
<feature type="compositionally biased region" description="Basic and acidic residues" evidence="9">
    <location>
        <begin position="450"/>
        <end position="472"/>
    </location>
</feature>
<evidence type="ECO:0000256" key="3">
    <source>
        <dbReference type="ARBA" id="ARBA00022692"/>
    </source>
</evidence>
<evidence type="ECO:0000313" key="13">
    <source>
        <dbReference type="EMBL" id="KAB5588791.1"/>
    </source>
</evidence>
<feature type="domain" description="ABC transmembrane type-1" evidence="12">
    <location>
        <begin position="484"/>
        <end position="667"/>
    </location>
</feature>
<dbReference type="GO" id="GO:0005524">
    <property type="term" value="F:ATP binding"/>
    <property type="evidence" value="ECO:0007669"/>
    <property type="project" value="UniProtKB-KW"/>
</dbReference>
<dbReference type="SUPFAM" id="SSF52540">
    <property type="entry name" value="P-loop containing nucleoside triphosphate hydrolases"/>
    <property type="match status" value="2"/>
</dbReference>
<feature type="transmembrane region" description="Helical" evidence="10">
    <location>
        <begin position="531"/>
        <end position="548"/>
    </location>
</feature>
<feature type="transmembrane region" description="Helical" evidence="10">
    <location>
        <begin position="207"/>
        <end position="224"/>
    </location>
</feature>
<dbReference type="SMART" id="SM00382">
    <property type="entry name" value="AAA"/>
    <property type="match status" value="2"/>
</dbReference>
<dbReference type="PROSITE" id="PS50929">
    <property type="entry name" value="ABC_TM1F"/>
    <property type="match status" value="2"/>
</dbReference>
<evidence type="ECO:0000256" key="9">
    <source>
        <dbReference type="SAM" id="MobiDB-lite"/>
    </source>
</evidence>
<dbReference type="InterPro" id="IPR027417">
    <property type="entry name" value="P-loop_NTPase"/>
</dbReference>
<comment type="caution">
    <text evidence="13">The sequence shown here is derived from an EMBL/GenBank/DDBJ whole genome shotgun (WGS) entry which is preliminary data.</text>
</comment>
<evidence type="ECO:0000256" key="10">
    <source>
        <dbReference type="SAM" id="Phobius"/>
    </source>
</evidence>
<dbReference type="GO" id="GO:0016887">
    <property type="term" value="F:ATP hydrolysis activity"/>
    <property type="evidence" value="ECO:0007669"/>
    <property type="project" value="InterPro"/>
</dbReference>
<reference evidence="13 14" key="1">
    <citation type="journal article" date="2019" name="Fungal Biol. Biotechnol.">
        <title>Draft genome sequence of fastidious pathogen Ceratobasidium theobromae, which causes vascular-streak dieback in Theobroma cacao.</title>
        <authorList>
            <person name="Ali S.S."/>
            <person name="Asman A."/>
            <person name="Shao J."/>
            <person name="Firmansyah A.P."/>
            <person name="Susilo A.W."/>
            <person name="Rosmana A."/>
            <person name="McMahon P."/>
            <person name="Junaid M."/>
            <person name="Guest D."/>
            <person name="Kheng T.Y."/>
            <person name="Meinhardt L.W."/>
            <person name="Bailey B.A."/>
        </authorList>
    </citation>
    <scope>NUCLEOTIDE SEQUENCE [LARGE SCALE GENOMIC DNA]</scope>
    <source>
        <strain evidence="13 14">CT2</strain>
    </source>
</reference>
<dbReference type="Proteomes" id="UP000383932">
    <property type="component" value="Unassembled WGS sequence"/>
</dbReference>
<evidence type="ECO:0000259" key="11">
    <source>
        <dbReference type="PROSITE" id="PS50893"/>
    </source>
</evidence>
<dbReference type="CDD" id="cd18604">
    <property type="entry name" value="ABC_6TM_VMR1_D2_like"/>
    <property type="match status" value="1"/>
</dbReference>
<dbReference type="PROSITE" id="PS00211">
    <property type="entry name" value="ABC_TRANSPORTER_1"/>
    <property type="match status" value="2"/>
</dbReference>
<keyword evidence="14" id="KW-1185">Reference proteome</keyword>
<gene>
    <name evidence="13" type="ORF">CTheo_7764</name>
</gene>
<feature type="domain" description="ABC transporter" evidence="11">
    <location>
        <begin position="1398"/>
        <end position="1704"/>
    </location>
</feature>
<name>A0A5N5QBK1_9AGAM</name>
<feature type="domain" description="ABC transporter" evidence="11">
    <location>
        <begin position="770"/>
        <end position="1006"/>
    </location>
</feature>
<dbReference type="Gene3D" id="3.40.50.300">
    <property type="entry name" value="P-loop containing nucleotide triphosphate hydrolases"/>
    <property type="match status" value="2"/>
</dbReference>
<evidence type="ECO:0000256" key="6">
    <source>
        <dbReference type="ARBA" id="ARBA00022840"/>
    </source>
</evidence>
<proteinExistence type="predicted"/>
<protein>
    <submittedName>
        <fullName evidence="13">Multidrug resistance-associated ABC transporter</fullName>
    </submittedName>
</protein>
<dbReference type="CDD" id="cd18596">
    <property type="entry name" value="ABC_6TM_VMR1_D1_like"/>
    <property type="match status" value="1"/>
</dbReference>
<dbReference type="CDD" id="cd03244">
    <property type="entry name" value="ABCC_MRP_domain2"/>
    <property type="match status" value="1"/>
</dbReference>
<feature type="transmembrane region" description="Helical" evidence="10">
    <location>
        <begin position="655"/>
        <end position="676"/>
    </location>
</feature>
<accession>A0A5N5QBK1</accession>
<feature type="transmembrane region" description="Helical" evidence="10">
    <location>
        <begin position="108"/>
        <end position="127"/>
    </location>
</feature>
<feature type="transmembrane region" description="Helical" evidence="10">
    <location>
        <begin position="610"/>
        <end position="635"/>
    </location>
</feature>